<dbReference type="InterPro" id="IPR000719">
    <property type="entry name" value="Prot_kinase_dom"/>
</dbReference>
<dbReference type="FunFam" id="3.30.1680.10:FF:000006">
    <property type="entry name" value="Macrophage-stimulating 1 receptor b"/>
    <property type="match status" value="1"/>
</dbReference>
<keyword evidence="10" id="KW-0677">Repeat</keyword>
<dbReference type="GO" id="GO:0009615">
    <property type="term" value="P:response to virus"/>
    <property type="evidence" value="ECO:0007669"/>
    <property type="project" value="UniProtKB-ARBA"/>
</dbReference>
<dbReference type="FunFam" id="1.10.510.10:FF:000093">
    <property type="entry name" value="Hepatocyte growth factor receptor"/>
    <property type="match status" value="1"/>
</dbReference>
<dbReference type="InterPro" id="IPR016201">
    <property type="entry name" value="PSI"/>
</dbReference>
<keyword evidence="12" id="KW-0418">Kinase</keyword>
<evidence type="ECO:0000256" key="17">
    <source>
        <dbReference type="ARBA" id="ARBA00023136"/>
    </source>
</evidence>
<dbReference type="SMART" id="SM00219">
    <property type="entry name" value="TyrKc"/>
    <property type="match status" value="1"/>
</dbReference>
<evidence type="ECO:0000256" key="13">
    <source>
        <dbReference type="ARBA" id="ARBA00022840"/>
    </source>
</evidence>
<dbReference type="Gene3D" id="3.30.1680.10">
    <property type="entry name" value="ligand-binding face of the semaphorins, domain 2"/>
    <property type="match status" value="1"/>
</dbReference>
<keyword evidence="19" id="KW-1015">Disulfide bond</keyword>
<dbReference type="SMART" id="SM00423">
    <property type="entry name" value="PSI"/>
    <property type="match status" value="1"/>
</dbReference>
<keyword evidence="6" id="KW-0808">Transferase</keyword>
<dbReference type="SUPFAM" id="SSF56112">
    <property type="entry name" value="Protein kinase-like (PK-like)"/>
    <property type="match status" value="1"/>
</dbReference>
<dbReference type="PROSITE" id="PS50011">
    <property type="entry name" value="PROTEIN_KINASE_DOM"/>
    <property type="match status" value="1"/>
</dbReference>
<dbReference type="SUPFAM" id="SSF81296">
    <property type="entry name" value="E set domains"/>
    <property type="match status" value="3"/>
</dbReference>
<dbReference type="InterPro" id="IPR002909">
    <property type="entry name" value="IPT_dom"/>
</dbReference>
<evidence type="ECO:0000313" key="32">
    <source>
        <dbReference type="RefSeq" id="XP_023389070.1"/>
    </source>
</evidence>
<dbReference type="GO" id="GO:0005886">
    <property type="term" value="C:plasma membrane"/>
    <property type="evidence" value="ECO:0007669"/>
    <property type="project" value="TreeGrafter"/>
</dbReference>
<dbReference type="EC" id="2.7.10.1" evidence="3"/>
<dbReference type="Proteomes" id="UP000515202">
    <property type="component" value="Unplaced"/>
</dbReference>
<dbReference type="InterPro" id="IPR036352">
    <property type="entry name" value="Semap_dom_sf"/>
</dbReference>
<comment type="caution">
    <text evidence="25">Lacks conserved residue(s) required for the propagation of feature annotation.</text>
</comment>
<keyword evidence="11" id="KW-0547">Nucleotide-binding</keyword>
<dbReference type="InterPro" id="IPR039413">
    <property type="entry name" value="RON_Sema"/>
</dbReference>
<dbReference type="GeneID" id="105295187"/>
<dbReference type="GO" id="GO:0007399">
    <property type="term" value="P:nervous system development"/>
    <property type="evidence" value="ECO:0007669"/>
    <property type="project" value="TreeGrafter"/>
</dbReference>
<dbReference type="RefSeq" id="XP_023389070.1">
    <property type="nucleotide sequence ID" value="XM_023533302.1"/>
</dbReference>
<feature type="chain" id="PRO_5028297485" description="Macrophage-stimulating protein receptor" evidence="28">
    <location>
        <begin position="30"/>
        <end position="1284"/>
    </location>
</feature>
<dbReference type="GO" id="GO:0006909">
    <property type="term" value="P:phagocytosis"/>
    <property type="evidence" value="ECO:0007669"/>
    <property type="project" value="TreeGrafter"/>
</dbReference>
<dbReference type="GO" id="GO:0043235">
    <property type="term" value="C:receptor complex"/>
    <property type="evidence" value="ECO:0007669"/>
    <property type="project" value="TreeGrafter"/>
</dbReference>
<accession>A0A6P6CQ82</accession>
<evidence type="ECO:0000313" key="31">
    <source>
        <dbReference type="Proteomes" id="UP000515202"/>
    </source>
</evidence>
<dbReference type="Pfam" id="PF01833">
    <property type="entry name" value="TIG"/>
    <property type="match status" value="1"/>
</dbReference>
<keyword evidence="16 27" id="KW-1133">Transmembrane helix</keyword>
<evidence type="ECO:0000256" key="15">
    <source>
        <dbReference type="ARBA" id="ARBA00022859"/>
    </source>
</evidence>
<dbReference type="CDD" id="cd01179">
    <property type="entry name" value="IPT_plexin_repeat2"/>
    <property type="match status" value="1"/>
</dbReference>
<dbReference type="PANTHER" id="PTHR24416">
    <property type="entry name" value="TYROSINE-PROTEIN KINASE RECEPTOR"/>
    <property type="match status" value="1"/>
</dbReference>
<dbReference type="InterPro" id="IPR008266">
    <property type="entry name" value="Tyr_kinase_AS"/>
</dbReference>
<evidence type="ECO:0000256" key="11">
    <source>
        <dbReference type="ARBA" id="ARBA00022741"/>
    </source>
</evidence>
<keyword evidence="18" id="KW-0829">Tyrosine-protein kinase</keyword>
<evidence type="ECO:0000256" key="20">
    <source>
        <dbReference type="ARBA" id="ARBA00023170"/>
    </source>
</evidence>
<evidence type="ECO:0000256" key="5">
    <source>
        <dbReference type="ARBA" id="ARBA00022588"/>
    </source>
</evidence>
<keyword evidence="17 27" id="KW-0472">Membrane</keyword>
<dbReference type="GO" id="GO:0016477">
    <property type="term" value="P:cell migration"/>
    <property type="evidence" value="ECO:0007669"/>
    <property type="project" value="TreeGrafter"/>
</dbReference>
<evidence type="ECO:0000256" key="19">
    <source>
        <dbReference type="ARBA" id="ARBA00023157"/>
    </source>
</evidence>
<dbReference type="SUPFAM" id="SSF101912">
    <property type="entry name" value="Sema domain"/>
    <property type="match status" value="1"/>
</dbReference>
<evidence type="ECO:0000256" key="12">
    <source>
        <dbReference type="ARBA" id="ARBA00022777"/>
    </source>
</evidence>
<dbReference type="Gene3D" id="1.10.510.10">
    <property type="entry name" value="Transferase(Phosphotransferase) domain 1"/>
    <property type="match status" value="1"/>
</dbReference>
<dbReference type="InterPro" id="IPR002165">
    <property type="entry name" value="Plexin_repeat"/>
</dbReference>
<evidence type="ECO:0000256" key="8">
    <source>
        <dbReference type="ARBA" id="ARBA00022692"/>
    </source>
</evidence>
<dbReference type="KEGG" id="pvp:105295187"/>
<dbReference type="InterPro" id="IPR001245">
    <property type="entry name" value="Ser-Thr/Tyr_kinase_cat_dom"/>
</dbReference>
<evidence type="ECO:0000256" key="21">
    <source>
        <dbReference type="ARBA" id="ARBA00023180"/>
    </source>
</evidence>
<dbReference type="GO" id="GO:0007169">
    <property type="term" value="P:cell surface receptor protein tyrosine kinase signaling pathway"/>
    <property type="evidence" value="ECO:0007669"/>
    <property type="project" value="TreeGrafter"/>
</dbReference>
<comment type="similarity">
    <text evidence="2">Belongs to the plexin family.</text>
</comment>
<dbReference type="FunFam" id="2.130.10.10:FF:000194">
    <property type="entry name" value="Macrophage-stimulating 1 receptor a"/>
    <property type="match status" value="1"/>
</dbReference>
<comment type="subcellular location">
    <subcellularLocation>
        <location evidence="1">Membrane</location>
        <topology evidence="1">Single-pass type I membrane protein</topology>
    </subcellularLocation>
</comment>
<keyword evidence="8 27" id="KW-0812">Transmembrane</keyword>
<keyword evidence="4" id="KW-0597">Phosphoprotein</keyword>
<keyword evidence="15" id="KW-0391">Immunity</keyword>
<keyword evidence="13" id="KW-0067">ATP-binding</keyword>
<evidence type="ECO:0000256" key="27">
    <source>
        <dbReference type="SAM" id="Phobius"/>
    </source>
</evidence>
<evidence type="ECO:0000256" key="4">
    <source>
        <dbReference type="ARBA" id="ARBA00022553"/>
    </source>
</evidence>
<name>A0A6P6CQ82_PTEVA</name>
<dbReference type="InterPro" id="IPR014756">
    <property type="entry name" value="Ig_E-set"/>
</dbReference>
<evidence type="ECO:0000259" key="30">
    <source>
        <dbReference type="PROSITE" id="PS51004"/>
    </source>
</evidence>
<dbReference type="PROSITE" id="PS51004">
    <property type="entry name" value="SEMA"/>
    <property type="match status" value="1"/>
</dbReference>
<evidence type="ECO:0000256" key="18">
    <source>
        <dbReference type="ARBA" id="ARBA00023137"/>
    </source>
</evidence>
<dbReference type="GO" id="GO:0004714">
    <property type="term" value="F:transmembrane receptor protein tyrosine kinase activity"/>
    <property type="evidence" value="ECO:0007669"/>
    <property type="project" value="UniProtKB-EC"/>
</dbReference>
<evidence type="ECO:0000256" key="24">
    <source>
        <dbReference type="ARBA" id="ARBA00083775"/>
    </source>
</evidence>
<dbReference type="InterPro" id="IPR020635">
    <property type="entry name" value="Tyr_kinase_cat_dom"/>
</dbReference>
<proteinExistence type="inferred from homology"/>
<dbReference type="InterPro" id="IPR013783">
    <property type="entry name" value="Ig-like_fold"/>
</dbReference>
<dbReference type="Pfam" id="PF01403">
    <property type="entry name" value="Sema"/>
    <property type="match status" value="1"/>
</dbReference>
<dbReference type="InterPro" id="IPR050122">
    <property type="entry name" value="RTK"/>
</dbReference>
<dbReference type="InterPro" id="IPR015943">
    <property type="entry name" value="WD40/YVTN_repeat-like_dom_sf"/>
</dbReference>
<dbReference type="FunFam" id="2.60.40.10:FF:000679">
    <property type="entry name" value="Macrophage stimulating 1 receptor"/>
    <property type="match status" value="1"/>
</dbReference>
<dbReference type="Pfam" id="PF07714">
    <property type="entry name" value="PK_Tyr_Ser-Thr"/>
    <property type="match status" value="1"/>
</dbReference>
<evidence type="ECO:0000259" key="29">
    <source>
        <dbReference type="PROSITE" id="PS50011"/>
    </source>
</evidence>
<dbReference type="GO" id="GO:0005524">
    <property type="term" value="F:ATP binding"/>
    <property type="evidence" value="ECO:0007669"/>
    <property type="project" value="UniProtKB-KW"/>
</dbReference>
<organism evidence="31 32">
    <name type="scientific">Pteropus vampyrus</name>
    <name type="common">Large flying fox</name>
    <dbReference type="NCBI Taxonomy" id="132908"/>
    <lineage>
        <taxon>Eukaryota</taxon>
        <taxon>Metazoa</taxon>
        <taxon>Chordata</taxon>
        <taxon>Craniata</taxon>
        <taxon>Vertebrata</taxon>
        <taxon>Euteleostomi</taxon>
        <taxon>Mammalia</taxon>
        <taxon>Eutheria</taxon>
        <taxon>Laurasiatheria</taxon>
        <taxon>Chiroptera</taxon>
        <taxon>Yinpterochiroptera</taxon>
        <taxon>Pteropodoidea</taxon>
        <taxon>Pteropodidae</taxon>
        <taxon>Pteropodinae</taxon>
        <taxon>Pteropus</taxon>
    </lineage>
</organism>
<dbReference type="CDD" id="cd11279">
    <property type="entry name" value="Sema_RON"/>
    <property type="match status" value="1"/>
</dbReference>
<sequence length="1284" mass="138954">MELFLPPSQPSLLLLSLLLLLPAVPAVSGMPVVGGSWQCPRTPYSASRNFDVKYVVPSFSAGGPVQALLTYEGGEDGSAVFVATRNRLHVLGPGLQPVESLATGPAGDPDCQTCAACGPDPHSAAGDTDAKVLVLEPALPALVSCGSSLHGRCFLHELELDGTTLHLAPPACLFSARHNRPEDCPDCVASPLGTLVTVVERGHASYFYVASSLDAEVAASFSPHSVSIRRLKADASGFAPGFAALSVLPAHLASYRIEYVYSFHAGAFVYFLTVQPASVAAAPGALHTRLARLSTGETSLGSYRELVLDCRFAPKRRRRGTSEGGQPYPVLRAAHTAMVGGRLAAELSITEGQEVLFGVFATSRDSNPGVSPSSVVCAFPIDLLDTLIERGVERCCEPPVHPGLRRGLDFFQSPSLCPNPPGLEAPSPNNSCRHFPLLVSSSLLRVDLFNGLLGQVQVTALYVTHLNNVTVAHMGTTDGRILQVELARSLNYLLYVSNFSLSSNGQPMQRDVSRLGDHLFFASGDQVFQVPIQGPGCHHFLTCGRCLRAQRFMGCGWCGGMCGRQKECPGSWQQDHCPPELTEFHPHSGPLRGSTKLTLCGSNFYLHPAGLVPEGTHQITVGQSPCRLLPKDSLNRSPLSWKGFVEELECELEPVGTQAAGPANISLNVTDMPPGKHFRVDGTSMIQGFSFVEPVLKEVQPLFGPRAGGTRLTLKGQGLSIGTSRAVLVNGTECPLEWISDEELLCATPPSTALASIPIRLQVGGAEVPGSWTFNYLEDPVVLGISPNCGYAGSHVTVRGRHLTSVWHLVLSFYDGLEAVENRCEGQLPEQHWCRLPEYVVRSPQGWETGSLSARGDGAAGFTLPGFRFLPPPHPPSTDLAPLKPEEHVIKFQYIGLGAVADCVGVNVTVGGESCKHELRGDVVICPLPASLQLDKDGAPLQVCVDGECHILGRVVRPDPEGVPQGMLLGVLLALLLLVATLATALVFNYRRRRQLGELSTRITELQEVEAFLREGLIMRGLHHPNVLALIGIVLPPEGLPWVLLPYMRHGDLLQFIRSPQRNPTVKDLISFGLQVARGMEYLAEQKFVHRDLAARNCMLDESFTVKVADFGLARGILDKEYYSVQQHRHARLPVKWMALESLQTYKFTTKSDVWSFGVLLWELLTRGAPPYPHIDPFDLTQFLAQGRRLPQPEYCPDSLYKVMQCCWAADPAARPTFGALAGEVEQLVAALRGDHYVQLPAAYVNLGLGISEEANVPLEQSPSTPVHRRTARPRPLSEPTLPT</sequence>
<feature type="domain" description="Sema" evidence="30">
    <location>
        <begin position="41"/>
        <end position="532"/>
    </location>
</feature>
<dbReference type="PANTHER" id="PTHR24416:SF564">
    <property type="entry name" value="MACROPHAGE-STIMULATING PROTEIN RECEPTOR"/>
    <property type="match status" value="1"/>
</dbReference>
<evidence type="ECO:0000256" key="6">
    <source>
        <dbReference type="ARBA" id="ARBA00022679"/>
    </source>
</evidence>
<dbReference type="CDD" id="cd00102">
    <property type="entry name" value="IPT"/>
    <property type="match status" value="1"/>
</dbReference>
<protein>
    <recommendedName>
        <fullName evidence="23">Macrophage-stimulating protein receptor</fullName>
        <ecNumber evidence="3">2.7.10.1</ecNumber>
    </recommendedName>
    <alternativeName>
        <fullName evidence="24">p185-Ron</fullName>
    </alternativeName>
</protein>
<dbReference type="OrthoDB" id="9985181at2759"/>
<evidence type="ECO:0000256" key="22">
    <source>
        <dbReference type="ARBA" id="ARBA00051243"/>
    </source>
</evidence>
<keyword evidence="14" id="KW-0832">Ubl conjugation</keyword>
<evidence type="ECO:0000256" key="10">
    <source>
        <dbReference type="ARBA" id="ARBA00022737"/>
    </source>
</evidence>
<dbReference type="Gene3D" id="3.30.200.20">
    <property type="entry name" value="Phosphorylase Kinase, domain 1"/>
    <property type="match status" value="1"/>
</dbReference>
<dbReference type="Gene3D" id="2.60.40.10">
    <property type="entry name" value="Immunoglobulins"/>
    <property type="match status" value="2"/>
</dbReference>
<evidence type="ECO:0000256" key="2">
    <source>
        <dbReference type="ARBA" id="ARBA00010297"/>
    </source>
</evidence>
<dbReference type="Pfam" id="PF01437">
    <property type="entry name" value="PSI"/>
    <property type="match status" value="1"/>
</dbReference>
<evidence type="ECO:0000256" key="3">
    <source>
        <dbReference type="ARBA" id="ARBA00011902"/>
    </source>
</evidence>
<evidence type="ECO:0000256" key="28">
    <source>
        <dbReference type="SAM" id="SignalP"/>
    </source>
</evidence>
<keyword evidence="5" id="KW-0399">Innate immunity</keyword>
<reference evidence="32" key="1">
    <citation type="submission" date="2025-08" db="UniProtKB">
        <authorList>
            <consortium name="RefSeq"/>
        </authorList>
    </citation>
    <scope>IDENTIFICATION</scope>
    <source>
        <tissue evidence="32">Kidney</tissue>
    </source>
</reference>
<dbReference type="Gene3D" id="2.130.10.10">
    <property type="entry name" value="YVTN repeat-like/Quinoprotein amine dehydrogenase"/>
    <property type="match status" value="1"/>
</dbReference>
<keyword evidence="20 32" id="KW-0675">Receptor</keyword>
<evidence type="ECO:0000256" key="1">
    <source>
        <dbReference type="ARBA" id="ARBA00004479"/>
    </source>
</evidence>
<dbReference type="CTD" id="4486"/>
<evidence type="ECO:0000256" key="14">
    <source>
        <dbReference type="ARBA" id="ARBA00022843"/>
    </source>
</evidence>
<feature type="transmembrane region" description="Helical" evidence="27">
    <location>
        <begin position="967"/>
        <end position="988"/>
    </location>
</feature>
<feature type="signal peptide" evidence="28">
    <location>
        <begin position="1"/>
        <end position="29"/>
    </location>
</feature>
<evidence type="ECO:0000256" key="9">
    <source>
        <dbReference type="ARBA" id="ARBA00022729"/>
    </source>
</evidence>
<evidence type="ECO:0000256" key="23">
    <source>
        <dbReference type="ARBA" id="ARBA00074624"/>
    </source>
</evidence>
<dbReference type="GO" id="GO:0045087">
    <property type="term" value="P:innate immune response"/>
    <property type="evidence" value="ECO:0007669"/>
    <property type="project" value="UniProtKB-KW"/>
</dbReference>
<evidence type="ECO:0000256" key="7">
    <source>
        <dbReference type="ARBA" id="ARBA00022685"/>
    </source>
</evidence>
<keyword evidence="31" id="KW-1185">Reference proteome</keyword>
<feature type="region of interest" description="Disordered" evidence="26">
    <location>
        <begin position="1258"/>
        <end position="1284"/>
    </location>
</feature>
<evidence type="ECO:0000256" key="25">
    <source>
        <dbReference type="PROSITE-ProRule" id="PRU00352"/>
    </source>
</evidence>
<dbReference type="PRINTS" id="PR00109">
    <property type="entry name" value="TYRKINASE"/>
</dbReference>
<dbReference type="SMART" id="SM00429">
    <property type="entry name" value="IPT"/>
    <property type="match status" value="3"/>
</dbReference>
<dbReference type="InterPro" id="IPR011009">
    <property type="entry name" value="Kinase-like_dom_sf"/>
</dbReference>
<dbReference type="FunFam" id="2.60.40.10:FF:000213">
    <property type="entry name" value="Hepatocyte growth factor receptor"/>
    <property type="match status" value="1"/>
</dbReference>
<keyword evidence="9 28" id="KW-0732">Signal</keyword>
<keyword evidence="7" id="KW-0165">Cleavage on pair of basic residues</keyword>
<feature type="domain" description="Protein kinase" evidence="29">
    <location>
        <begin position="973"/>
        <end position="1229"/>
    </location>
</feature>
<gene>
    <name evidence="32" type="primary">MST1R</name>
</gene>
<dbReference type="PROSITE" id="PS00109">
    <property type="entry name" value="PROTEIN_KINASE_TYR"/>
    <property type="match status" value="1"/>
</dbReference>
<keyword evidence="21" id="KW-0325">Glycoprotein</keyword>
<evidence type="ECO:0000256" key="26">
    <source>
        <dbReference type="SAM" id="MobiDB-lite"/>
    </source>
</evidence>
<evidence type="ECO:0000256" key="16">
    <source>
        <dbReference type="ARBA" id="ARBA00022989"/>
    </source>
</evidence>
<comment type="catalytic activity">
    <reaction evidence="22">
        <text>L-tyrosyl-[protein] + ATP = O-phospho-L-tyrosyl-[protein] + ADP + H(+)</text>
        <dbReference type="Rhea" id="RHEA:10596"/>
        <dbReference type="Rhea" id="RHEA-COMP:10136"/>
        <dbReference type="Rhea" id="RHEA-COMP:20101"/>
        <dbReference type="ChEBI" id="CHEBI:15378"/>
        <dbReference type="ChEBI" id="CHEBI:30616"/>
        <dbReference type="ChEBI" id="CHEBI:46858"/>
        <dbReference type="ChEBI" id="CHEBI:61978"/>
        <dbReference type="ChEBI" id="CHEBI:456216"/>
        <dbReference type="EC" id="2.7.10.1"/>
    </reaction>
</comment>
<dbReference type="SUPFAM" id="SSF103575">
    <property type="entry name" value="Plexin repeat"/>
    <property type="match status" value="1"/>
</dbReference>
<dbReference type="SMART" id="SM00630">
    <property type="entry name" value="Sema"/>
    <property type="match status" value="1"/>
</dbReference>
<dbReference type="InterPro" id="IPR001627">
    <property type="entry name" value="Semap_dom"/>
</dbReference>